<dbReference type="Proteomes" id="UP001221757">
    <property type="component" value="Unassembled WGS sequence"/>
</dbReference>
<evidence type="ECO:0000313" key="2">
    <source>
        <dbReference type="Proteomes" id="UP001221757"/>
    </source>
</evidence>
<name>A0AAD7DQH8_MYCRO</name>
<keyword evidence="2" id="KW-1185">Reference proteome</keyword>
<proteinExistence type="predicted"/>
<sequence>MRISVSCDESTDFTRLCEPATLVHHAKAFGDLWNVDAAAQRYSHATNPTSGASFLYPSPVKCLCHSHTPASRAVHRGDTSILCILPSECPHLIRDTLGARAATQERTADIRRVRLRYTSPSPFSAVDAVSTSPDLIEPKLVTLSVASRYRCLLSLRSRVAHAQHSKEAVPIFARSHHAPRPQLARVLPIPTFARAGALKARRDRALRARILQGAGFRSSSPARPWRVARWRERCVRRLRQYALPTLHVRVLAVWCHVSSSSLGPPAPHAC</sequence>
<comment type="caution">
    <text evidence="1">The sequence shown here is derived from an EMBL/GenBank/DDBJ whole genome shotgun (WGS) entry which is preliminary data.</text>
</comment>
<evidence type="ECO:0000313" key="1">
    <source>
        <dbReference type="EMBL" id="KAJ7697355.1"/>
    </source>
</evidence>
<organism evidence="1 2">
    <name type="scientific">Mycena rosella</name>
    <name type="common">Pink bonnet</name>
    <name type="synonym">Agaricus rosellus</name>
    <dbReference type="NCBI Taxonomy" id="1033263"/>
    <lineage>
        <taxon>Eukaryota</taxon>
        <taxon>Fungi</taxon>
        <taxon>Dikarya</taxon>
        <taxon>Basidiomycota</taxon>
        <taxon>Agaricomycotina</taxon>
        <taxon>Agaricomycetes</taxon>
        <taxon>Agaricomycetidae</taxon>
        <taxon>Agaricales</taxon>
        <taxon>Marasmiineae</taxon>
        <taxon>Mycenaceae</taxon>
        <taxon>Mycena</taxon>
    </lineage>
</organism>
<dbReference type="EMBL" id="JARKIE010000030">
    <property type="protein sequence ID" value="KAJ7697355.1"/>
    <property type="molecule type" value="Genomic_DNA"/>
</dbReference>
<dbReference type="AlphaFoldDB" id="A0AAD7DQH8"/>
<reference evidence="1" key="1">
    <citation type="submission" date="2023-03" db="EMBL/GenBank/DDBJ databases">
        <title>Massive genome expansion in bonnet fungi (Mycena s.s.) driven by repeated elements and novel gene families across ecological guilds.</title>
        <authorList>
            <consortium name="Lawrence Berkeley National Laboratory"/>
            <person name="Harder C.B."/>
            <person name="Miyauchi S."/>
            <person name="Viragh M."/>
            <person name="Kuo A."/>
            <person name="Thoen E."/>
            <person name="Andreopoulos B."/>
            <person name="Lu D."/>
            <person name="Skrede I."/>
            <person name="Drula E."/>
            <person name="Henrissat B."/>
            <person name="Morin E."/>
            <person name="Kohler A."/>
            <person name="Barry K."/>
            <person name="LaButti K."/>
            <person name="Morin E."/>
            <person name="Salamov A."/>
            <person name="Lipzen A."/>
            <person name="Mereny Z."/>
            <person name="Hegedus B."/>
            <person name="Baldrian P."/>
            <person name="Stursova M."/>
            <person name="Weitz H."/>
            <person name="Taylor A."/>
            <person name="Grigoriev I.V."/>
            <person name="Nagy L.G."/>
            <person name="Martin F."/>
            <person name="Kauserud H."/>
        </authorList>
    </citation>
    <scope>NUCLEOTIDE SEQUENCE</scope>
    <source>
        <strain evidence="1">CBHHK067</strain>
    </source>
</reference>
<protein>
    <submittedName>
        <fullName evidence="1">Uncharacterized protein</fullName>
    </submittedName>
</protein>
<gene>
    <name evidence="1" type="ORF">B0H17DRAFT_1328877</name>
</gene>
<accession>A0AAD7DQH8</accession>